<evidence type="ECO:0000256" key="1">
    <source>
        <dbReference type="SAM" id="MobiDB-lite"/>
    </source>
</evidence>
<proteinExistence type="predicted"/>
<feature type="region of interest" description="Disordered" evidence="1">
    <location>
        <begin position="55"/>
        <end position="77"/>
    </location>
</feature>
<gene>
    <name evidence="2" type="ORF">SDC9_52151</name>
</gene>
<evidence type="ECO:0000313" key="2">
    <source>
        <dbReference type="EMBL" id="MPM05856.1"/>
    </source>
</evidence>
<reference evidence="2" key="1">
    <citation type="submission" date="2019-08" db="EMBL/GenBank/DDBJ databases">
        <authorList>
            <person name="Kucharzyk K."/>
            <person name="Murdoch R.W."/>
            <person name="Higgins S."/>
            <person name="Loffler F."/>
        </authorList>
    </citation>
    <scope>NUCLEOTIDE SEQUENCE</scope>
</reference>
<accession>A0A644WPM7</accession>
<sequence>MSEVGGAQMTRLKLFGARVMSRDRACQTAEIQIRIAIVNRLRALGRGEIEAIGRAPWERAHSVQAPKRTPSPPRPNR</sequence>
<dbReference type="AlphaFoldDB" id="A0A644WPM7"/>
<organism evidence="2">
    <name type="scientific">bioreactor metagenome</name>
    <dbReference type="NCBI Taxonomy" id="1076179"/>
    <lineage>
        <taxon>unclassified sequences</taxon>
        <taxon>metagenomes</taxon>
        <taxon>ecological metagenomes</taxon>
    </lineage>
</organism>
<comment type="caution">
    <text evidence="2">The sequence shown here is derived from an EMBL/GenBank/DDBJ whole genome shotgun (WGS) entry which is preliminary data.</text>
</comment>
<protein>
    <submittedName>
        <fullName evidence="2">Uncharacterized protein</fullName>
    </submittedName>
</protein>
<name>A0A644WPM7_9ZZZZ</name>
<dbReference type="EMBL" id="VSSQ01001171">
    <property type="protein sequence ID" value="MPM05856.1"/>
    <property type="molecule type" value="Genomic_DNA"/>
</dbReference>